<dbReference type="OrthoDB" id="5565391at2759"/>
<accession>A0A0L0T4X6</accession>
<evidence type="ECO:0000256" key="1">
    <source>
        <dbReference type="SAM" id="MobiDB-lite"/>
    </source>
</evidence>
<feature type="region of interest" description="Disordered" evidence="1">
    <location>
        <begin position="548"/>
        <end position="569"/>
    </location>
</feature>
<feature type="transmembrane region" description="Helical" evidence="2">
    <location>
        <begin position="343"/>
        <end position="367"/>
    </location>
</feature>
<keyword evidence="2" id="KW-1133">Transmembrane helix</keyword>
<feature type="transmembrane region" description="Helical" evidence="2">
    <location>
        <begin position="1469"/>
        <end position="1497"/>
    </location>
</feature>
<feature type="compositionally biased region" description="Polar residues" evidence="1">
    <location>
        <begin position="1"/>
        <end position="12"/>
    </location>
</feature>
<reference evidence="5" key="2">
    <citation type="submission" date="2009-11" db="EMBL/GenBank/DDBJ databases">
        <title>The Genome Sequence of Allomyces macrogynus strain ATCC 38327.</title>
        <authorList>
            <consortium name="The Broad Institute Genome Sequencing Platform"/>
            <person name="Russ C."/>
            <person name="Cuomo C."/>
            <person name="Shea T."/>
            <person name="Young S.K."/>
            <person name="Zeng Q."/>
            <person name="Koehrsen M."/>
            <person name="Haas B."/>
            <person name="Borodovsky M."/>
            <person name="Guigo R."/>
            <person name="Alvarado L."/>
            <person name="Berlin A."/>
            <person name="Borenstein D."/>
            <person name="Chen Z."/>
            <person name="Engels R."/>
            <person name="Freedman E."/>
            <person name="Gellesch M."/>
            <person name="Goldberg J."/>
            <person name="Griggs A."/>
            <person name="Gujja S."/>
            <person name="Heiman D."/>
            <person name="Hepburn T."/>
            <person name="Howarth C."/>
            <person name="Jen D."/>
            <person name="Larson L."/>
            <person name="Lewis B."/>
            <person name="Mehta T."/>
            <person name="Park D."/>
            <person name="Pearson M."/>
            <person name="Roberts A."/>
            <person name="Saif S."/>
            <person name="Shenoy N."/>
            <person name="Sisk P."/>
            <person name="Stolte C."/>
            <person name="Sykes S."/>
            <person name="Walk T."/>
            <person name="White J."/>
            <person name="Yandava C."/>
            <person name="Burger G."/>
            <person name="Gray M.W."/>
            <person name="Holland P.W.H."/>
            <person name="King N."/>
            <person name="Lang F.B.F."/>
            <person name="Roger A.J."/>
            <person name="Ruiz-Trillo I."/>
            <person name="Lander E."/>
            <person name="Nusbaum C."/>
        </authorList>
    </citation>
    <scope>NUCLEOTIDE SEQUENCE [LARGE SCALE GENOMIC DNA]</scope>
    <source>
        <strain evidence="5">ATCC 38327</strain>
    </source>
</reference>
<gene>
    <name evidence="4" type="ORF">AMAG_14302</name>
</gene>
<dbReference type="OMA" id="NAGETEM"/>
<organism evidence="4 5">
    <name type="scientific">Allomyces macrogynus (strain ATCC 38327)</name>
    <name type="common">Allomyces javanicus var. macrogynus</name>
    <dbReference type="NCBI Taxonomy" id="578462"/>
    <lineage>
        <taxon>Eukaryota</taxon>
        <taxon>Fungi</taxon>
        <taxon>Fungi incertae sedis</taxon>
        <taxon>Blastocladiomycota</taxon>
        <taxon>Blastocladiomycetes</taxon>
        <taxon>Blastocladiales</taxon>
        <taxon>Blastocladiaceae</taxon>
        <taxon>Allomyces</taxon>
    </lineage>
</organism>
<evidence type="ECO:0000313" key="4">
    <source>
        <dbReference type="EMBL" id="KNE69761.1"/>
    </source>
</evidence>
<evidence type="ECO:0000256" key="2">
    <source>
        <dbReference type="SAM" id="Phobius"/>
    </source>
</evidence>
<dbReference type="Pfam" id="PF25474">
    <property type="entry name" value="TPR_TmcB"/>
    <property type="match status" value="1"/>
</dbReference>
<feature type="domain" description="TmcB/TmcC TPR repeats" evidence="3">
    <location>
        <begin position="713"/>
        <end position="818"/>
    </location>
</feature>
<dbReference type="STRING" id="578462.A0A0L0T4X6"/>
<protein>
    <recommendedName>
        <fullName evidence="3">TmcB/TmcC TPR repeats domain-containing protein</fullName>
    </recommendedName>
</protein>
<feature type="transmembrane region" description="Helical" evidence="2">
    <location>
        <begin position="410"/>
        <end position="429"/>
    </location>
</feature>
<dbReference type="eggNOG" id="ENOG502S3MF">
    <property type="taxonomic scope" value="Eukaryota"/>
</dbReference>
<dbReference type="PANTHER" id="PTHR31600">
    <property type="entry name" value="TINY MACROCYSTS PROTEIN B-RELATED"/>
    <property type="match status" value="1"/>
</dbReference>
<feature type="region of interest" description="Disordered" evidence="1">
    <location>
        <begin position="907"/>
        <end position="934"/>
    </location>
</feature>
<proteinExistence type="predicted"/>
<dbReference type="EMBL" id="GG745362">
    <property type="protein sequence ID" value="KNE69761.1"/>
    <property type="molecule type" value="Genomic_DNA"/>
</dbReference>
<keyword evidence="5" id="KW-1185">Reference proteome</keyword>
<dbReference type="InterPro" id="IPR052994">
    <property type="entry name" value="Tiny_macrocysts_regulators"/>
</dbReference>
<keyword evidence="2" id="KW-0812">Transmembrane</keyword>
<feature type="transmembrane region" description="Helical" evidence="2">
    <location>
        <begin position="299"/>
        <end position="323"/>
    </location>
</feature>
<dbReference type="VEuPathDB" id="FungiDB:AMAG_14302"/>
<feature type="transmembrane region" description="Helical" evidence="2">
    <location>
        <begin position="267"/>
        <end position="287"/>
    </location>
</feature>
<feature type="transmembrane region" description="Helical" evidence="2">
    <location>
        <begin position="1160"/>
        <end position="1179"/>
    </location>
</feature>
<feature type="transmembrane region" description="Helical" evidence="2">
    <location>
        <begin position="959"/>
        <end position="983"/>
    </location>
</feature>
<feature type="compositionally biased region" description="Polar residues" evidence="1">
    <location>
        <begin position="58"/>
        <end position="80"/>
    </location>
</feature>
<evidence type="ECO:0000259" key="3">
    <source>
        <dbReference type="Pfam" id="PF25474"/>
    </source>
</evidence>
<name>A0A0L0T4X6_ALLM3</name>
<dbReference type="PANTHER" id="PTHR31600:SF2">
    <property type="entry name" value="GAMETE ENRICHED GENE 10 PROTEIN-RELATED"/>
    <property type="match status" value="1"/>
</dbReference>
<keyword evidence="2" id="KW-0472">Membrane</keyword>
<feature type="transmembrane region" description="Helical" evidence="2">
    <location>
        <begin position="1260"/>
        <end position="1280"/>
    </location>
</feature>
<feature type="transmembrane region" description="Helical" evidence="2">
    <location>
        <begin position="473"/>
        <end position="496"/>
    </location>
</feature>
<evidence type="ECO:0000313" key="5">
    <source>
        <dbReference type="Proteomes" id="UP000054350"/>
    </source>
</evidence>
<dbReference type="Proteomes" id="UP000054350">
    <property type="component" value="Unassembled WGS sequence"/>
</dbReference>
<feature type="compositionally biased region" description="Polar residues" evidence="1">
    <location>
        <begin position="922"/>
        <end position="933"/>
    </location>
</feature>
<feature type="compositionally biased region" description="Basic and acidic residues" evidence="1">
    <location>
        <begin position="847"/>
        <end position="859"/>
    </location>
</feature>
<feature type="region of interest" description="Disordered" evidence="1">
    <location>
        <begin position="1"/>
        <end position="110"/>
    </location>
</feature>
<feature type="transmembrane region" description="Helical" evidence="2">
    <location>
        <begin position="441"/>
        <end position="461"/>
    </location>
</feature>
<dbReference type="InterPro" id="IPR057352">
    <property type="entry name" value="TPR_TmcB/C"/>
</dbReference>
<feature type="compositionally biased region" description="Low complexity" evidence="1">
    <location>
        <begin position="556"/>
        <end position="569"/>
    </location>
</feature>
<sequence length="1544" mass="166604">MFTHTSSKSSLDSDLAHDAAPPPTAEAVESIPVPSPPVVPSATLGSSGRRLPAPTFSMRPTQSTPSFASRSRRGSATAQSVGYLHPSSGGDPVNGGAARISSIDGHPGGSTRASAVLIHAPDGDAAGTTTRLRSSSFGKPRPLANVVSGVFAASAPPSEGLPALARGGTKSPTICKASTGRTKKTLRSVLPTNFWEDALFSLAYVTVCDNELPPILSWILKAIEDLQLLSFALTQRLHHDAPAEALVIVEPIRLIHDYHDFQIVNTIALALILLTAVLALFVVSKVARSSKVPIPALRVLRLLFTVELSALSIPIAQLLLAGLDCGSGHVAHYDQQCFGSEHLPLFIMDMIGISVFAPLMFVASLVFLETSPTSLSPEAKPHGRIDFVIVATRLGFVALSTFVPETSTGNWAYAALVTLGLIYLIRSVTLAQPYYDSRMTAMRLGFMVASACAMILSMVAYSTGAAQGWLTMFVPSAVVGFVAGVVLAQWSARWIFSQHVRKWHRISKLEQQTAGSAHVHASAAGLLEDRTKSGRRFQAATISHLGMPPPSTMARGTGPHSPSSPGSAMSSTVAEWIAAVADTNALTKLMEKTSMEVLNEVQQKKVMMRDRVFSSPLQVEACIRFIRENPTPSQITVGLQLLERGLIEFDDTLLLFIAATFLAAYFGDTGKTAADELIDQIKARPIRFDEKFLVYAKERQEREDDKLGEYGAQGRRLLESAEFQNLDRKSKKEHLLSLYAMREFFETVRTQGSLVQLSKVLDKFTLHRTIASDTYARLLIKFPKSKSVLQSYAQFLIAVDGDQVKATQLLALVDEVDRDDPAVEPEITYPSPLTRGGSVFSDSVDPASDRVSLDLRPDDVPPSSRPAARPRPGVERISPPPPPLTPSGDAVLGSRATFHVSTKLSLNGLDKGRGRGGVVPNANGSQTSGTSMSREQRQYLECRRHLVARITRPLNQLPVIGLIGSVYLAALVAGFVVCVTFFAQSRSVMQVDFTLAKVSRRQTFNIIDTIQRMGAANFYRQWPAYTSLMNAEFANAYTALQQAWTQVTSEAIPFLGKDSGSGSTLYRVSTVVNTTIPRVVDYEPASLSLLELVQNIAIAGSAALQFTTIGDLTFARVQGIPVIAYIFSNFWTLLNAVRLLPQKGIEAYDDLTASSNVQLIVTLVVATIAVLVLGVFLYVKPLSGYFSVEIKTLTLIAGINKRAATELVTTTEEEIEAFVEIINLDDETDIDVANQARMSTAGVTIGENHQHGDKQRVTRLILVAMVAVGALTAAMFAVAFQTQNVTVLMKLMTQSIERRFFLRVNQMLTRQFMVPDETLISNGENLRTLRSNLYDFKQLHAKLTSDPNGLAALFPQYTVYLTNSAAVTTSALAGNTAFTATVALDPGLSGYLEDASRFVASVNPVSTLVGSGQPGTHTVATALGNLTLTLPGPDAPEWISLLAQNDVLNMQIDALDAAIGDRVLASVSLALTGCIIVFTVTIVVAAAFAVYIHLVVFRRLRDKARALVAVLFLMPPTVIKDAPELANLIKSGGLTLKEENANDG</sequence>
<feature type="compositionally biased region" description="Low complexity" evidence="1">
    <location>
        <begin position="861"/>
        <end position="871"/>
    </location>
</feature>
<reference evidence="4 5" key="1">
    <citation type="submission" date="2009-11" db="EMBL/GenBank/DDBJ databases">
        <title>Annotation of Allomyces macrogynus ATCC 38327.</title>
        <authorList>
            <consortium name="The Broad Institute Genome Sequencing Platform"/>
            <person name="Russ C."/>
            <person name="Cuomo C."/>
            <person name="Burger G."/>
            <person name="Gray M.W."/>
            <person name="Holland P.W.H."/>
            <person name="King N."/>
            <person name="Lang F.B.F."/>
            <person name="Roger A.J."/>
            <person name="Ruiz-Trillo I."/>
            <person name="Young S.K."/>
            <person name="Zeng Q."/>
            <person name="Gargeya S."/>
            <person name="Fitzgerald M."/>
            <person name="Haas B."/>
            <person name="Abouelleil A."/>
            <person name="Alvarado L."/>
            <person name="Arachchi H.M."/>
            <person name="Berlin A."/>
            <person name="Chapman S.B."/>
            <person name="Gearin G."/>
            <person name="Goldberg J."/>
            <person name="Griggs A."/>
            <person name="Gujja S."/>
            <person name="Hansen M."/>
            <person name="Heiman D."/>
            <person name="Howarth C."/>
            <person name="Larimer J."/>
            <person name="Lui A."/>
            <person name="MacDonald P.J.P."/>
            <person name="McCowen C."/>
            <person name="Montmayeur A."/>
            <person name="Murphy C."/>
            <person name="Neiman D."/>
            <person name="Pearson M."/>
            <person name="Priest M."/>
            <person name="Roberts A."/>
            <person name="Saif S."/>
            <person name="Shea T."/>
            <person name="Sisk P."/>
            <person name="Stolte C."/>
            <person name="Sykes S."/>
            <person name="Wortman J."/>
            <person name="Nusbaum C."/>
            <person name="Birren B."/>
        </authorList>
    </citation>
    <scope>NUCLEOTIDE SEQUENCE [LARGE SCALE GENOMIC DNA]</scope>
    <source>
        <strain evidence="4 5">ATCC 38327</strain>
    </source>
</reference>
<feature type="transmembrane region" description="Helical" evidence="2">
    <location>
        <begin position="1122"/>
        <end position="1140"/>
    </location>
</feature>
<feature type="region of interest" description="Disordered" evidence="1">
    <location>
        <begin position="822"/>
        <end position="891"/>
    </location>
</feature>